<name>A0A9D2QCB5_9FIRM</name>
<reference evidence="4" key="2">
    <citation type="submission" date="2021-04" db="EMBL/GenBank/DDBJ databases">
        <authorList>
            <person name="Gilroy R."/>
        </authorList>
    </citation>
    <scope>NUCLEOTIDE SEQUENCE</scope>
    <source>
        <strain evidence="4">CHK196-7946</strain>
    </source>
</reference>
<evidence type="ECO:0000313" key="5">
    <source>
        <dbReference type="Proteomes" id="UP000823902"/>
    </source>
</evidence>
<dbReference type="GO" id="GO:0004560">
    <property type="term" value="F:alpha-L-fucosidase activity"/>
    <property type="evidence" value="ECO:0007669"/>
    <property type="project" value="InterPro"/>
</dbReference>
<gene>
    <name evidence="4" type="ORF">H9697_12490</name>
</gene>
<dbReference type="PANTHER" id="PTHR31084">
    <property type="entry name" value="ALPHA-L-FUCOSIDASE 2"/>
    <property type="match status" value="1"/>
</dbReference>
<evidence type="ECO:0000259" key="3">
    <source>
        <dbReference type="Pfam" id="PF22124"/>
    </source>
</evidence>
<feature type="domain" description="Glycosyl hydrolase family 95 catalytic" evidence="3">
    <location>
        <begin position="273"/>
        <end position="680"/>
    </location>
</feature>
<dbReference type="InterPro" id="IPR027414">
    <property type="entry name" value="GH95_N_dom"/>
</dbReference>
<dbReference type="Gene3D" id="1.50.10.10">
    <property type="match status" value="1"/>
</dbReference>
<dbReference type="InterPro" id="IPR008928">
    <property type="entry name" value="6-hairpin_glycosidase_sf"/>
</dbReference>
<dbReference type="Pfam" id="PF22124">
    <property type="entry name" value="Glyco_hydro_95_cat"/>
    <property type="match status" value="1"/>
</dbReference>
<dbReference type="Proteomes" id="UP000823902">
    <property type="component" value="Unassembled WGS sequence"/>
</dbReference>
<protein>
    <submittedName>
        <fullName evidence="4">Glycoside hydrolase family 95 protein</fullName>
    </submittedName>
</protein>
<feature type="domain" description="Alpha fucosidase A-like C-terminal" evidence="2">
    <location>
        <begin position="682"/>
        <end position="769"/>
    </location>
</feature>
<dbReference type="InterPro" id="IPR016518">
    <property type="entry name" value="Alpha-L-fucosidase"/>
</dbReference>
<dbReference type="GO" id="GO:0005975">
    <property type="term" value="P:carbohydrate metabolic process"/>
    <property type="evidence" value="ECO:0007669"/>
    <property type="project" value="InterPro"/>
</dbReference>
<dbReference type="InterPro" id="IPR054363">
    <property type="entry name" value="GH95_cat"/>
</dbReference>
<dbReference type="InterPro" id="IPR012341">
    <property type="entry name" value="6hp_glycosidase-like_sf"/>
</dbReference>
<dbReference type="AlphaFoldDB" id="A0A9D2QCB5"/>
<dbReference type="PIRSF" id="PIRSF007663">
    <property type="entry name" value="UCP007663"/>
    <property type="match status" value="1"/>
</dbReference>
<organism evidence="4 5">
    <name type="scientific">Candidatus Mediterraneibacter faecavium</name>
    <dbReference type="NCBI Taxonomy" id="2838668"/>
    <lineage>
        <taxon>Bacteria</taxon>
        <taxon>Bacillati</taxon>
        <taxon>Bacillota</taxon>
        <taxon>Clostridia</taxon>
        <taxon>Lachnospirales</taxon>
        <taxon>Lachnospiraceae</taxon>
        <taxon>Mediterraneibacter</taxon>
    </lineage>
</organism>
<keyword evidence="4" id="KW-0378">Hydrolase</keyword>
<dbReference type="PANTHER" id="PTHR31084:SF0">
    <property type="entry name" value="ALPHA-L-FUCOSIDASE 2"/>
    <property type="match status" value="1"/>
</dbReference>
<evidence type="ECO:0000313" key="4">
    <source>
        <dbReference type="EMBL" id="HJC75739.1"/>
    </source>
</evidence>
<feature type="domain" description="Glycosyl hydrolase family 95 N-terminal" evidence="1">
    <location>
        <begin position="5"/>
        <end position="255"/>
    </location>
</feature>
<dbReference type="EMBL" id="DWVY01000064">
    <property type="protein sequence ID" value="HJC75739.1"/>
    <property type="molecule type" value="Genomic_DNA"/>
</dbReference>
<proteinExistence type="predicted"/>
<dbReference type="SUPFAM" id="SSF48208">
    <property type="entry name" value="Six-hairpin glycosidases"/>
    <property type="match status" value="1"/>
</dbReference>
<dbReference type="Pfam" id="PF14498">
    <property type="entry name" value="Glyco_hyd_65N_2"/>
    <property type="match status" value="1"/>
</dbReference>
<comment type="caution">
    <text evidence="4">The sequence shown here is derived from an EMBL/GenBank/DDBJ whole genome shotgun (WGS) entry which is preliminary data.</text>
</comment>
<evidence type="ECO:0000259" key="2">
    <source>
        <dbReference type="Pfam" id="PF21307"/>
    </source>
</evidence>
<sequence>MERILRYEKPASKWLEALPIGNGSLGGMVHGGIGEEIISLNEESFWAGYPQNLNRREAYPYLEQVRDFAKAGKYKEAQDIIESHMLSEFNQPYQPLGALKIQFHNQKTAEWYERNLRLGCGVAETRYETDGTQYKREYFCSYPDQVMAVRLYAGKSAKISCEVSLESVCRNICRADDRTLLMDVTAPAKVAIKDVYQFPQDSEVIYDDSKPVIRGQVVLRVSVKSGTIDTAEKSVLIKDADECVFLLAATTTYKEKEMESTNLQRLQEAEEAGYDKLKERHIADVQRIMSRVMLELEPAGENKETEISSEIPRKSAQMTELLFDYGRYLLVSSSRKGTLPANLQGIWNAKSIPPWWSNWTMNINLEMNYWMACRGNMAECMEPLLEFIRKLSEKGRETAKLHYGCRGWASHHMTDIWMNTSPVGYDGEPMEGSAAWAMWPMSGVWLCLQLWEYYEYTGNREYLEKTAYPVIMGCLEFLTDWLFYREGAYHTVPSTSPENMYLSEGRECAVCTSSAMDMELVREFLESALKAMQIAGADSEQRPKVEKYLEQLAPVKLGKDGEIMEWGMQVPETEPGHRHFSHLFSLYPGHQFMKPQNSVLKNAAEISLKRRMENGGGATGWSRVWAICLWARLGRGDKALDSIEKFQQDGVFTNLFGYHPPDYFQIDCNLGFPAAIMEMLLQEENGVLYPLPALPKKWTSGNISGLVCRGGYTIDLKWKKNRISDIRIYAKHTGTVKIKLPGNVKPEKCTGCRGIVKSGILELECVKGKTCDIHFTRKVRNI</sequence>
<dbReference type="InterPro" id="IPR049053">
    <property type="entry name" value="AFCA-like_C"/>
</dbReference>
<accession>A0A9D2QCB5</accession>
<dbReference type="Pfam" id="PF21307">
    <property type="entry name" value="Glyco_hydro_95_C"/>
    <property type="match status" value="1"/>
</dbReference>
<reference evidence="4" key="1">
    <citation type="journal article" date="2021" name="PeerJ">
        <title>Extensive microbial diversity within the chicken gut microbiome revealed by metagenomics and culture.</title>
        <authorList>
            <person name="Gilroy R."/>
            <person name="Ravi A."/>
            <person name="Getino M."/>
            <person name="Pursley I."/>
            <person name="Horton D.L."/>
            <person name="Alikhan N.F."/>
            <person name="Baker D."/>
            <person name="Gharbi K."/>
            <person name="Hall N."/>
            <person name="Watson M."/>
            <person name="Adriaenssens E.M."/>
            <person name="Foster-Nyarko E."/>
            <person name="Jarju S."/>
            <person name="Secka A."/>
            <person name="Antonio M."/>
            <person name="Oren A."/>
            <person name="Chaudhuri R.R."/>
            <person name="La Ragione R."/>
            <person name="Hildebrand F."/>
            <person name="Pallen M.J."/>
        </authorList>
    </citation>
    <scope>NUCLEOTIDE SEQUENCE</scope>
    <source>
        <strain evidence="4">CHK196-7946</strain>
    </source>
</reference>
<evidence type="ECO:0000259" key="1">
    <source>
        <dbReference type="Pfam" id="PF14498"/>
    </source>
</evidence>